<dbReference type="InterPro" id="IPR011608">
    <property type="entry name" value="PRD"/>
</dbReference>
<dbReference type="InterPro" id="IPR036388">
    <property type="entry name" value="WH-like_DNA-bd_sf"/>
</dbReference>
<evidence type="ECO:0000313" key="12">
    <source>
        <dbReference type="Proteomes" id="UP000469871"/>
    </source>
</evidence>
<dbReference type="RefSeq" id="WP_002322453.1">
    <property type="nucleotide sequence ID" value="NZ_BTSJ01000050.1"/>
</dbReference>
<keyword evidence="2" id="KW-0805">Transcription regulation</keyword>
<dbReference type="InterPro" id="IPR050661">
    <property type="entry name" value="BglG_antiterminators"/>
</dbReference>
<reference evidence="9 11" key="2">
    <citation type="submission" date="2016-04" db="EMBL/GenBank/DDBJ databases">
        <authorList>
            <person name="Millard A."/>
        </authorList>
    </citation>
    <scope>NUCLEOTIDE SEQUENCE [LARGE SCALE GENOMIC DNA]</scope>
    <source>
        <strain evidence="9">Isolate 22</strain>
    </source>
</reference>
<dbReference type="Pfam" id="PF05043">
    <property type="entry name" value="Mga"/>
    <property type="match status" value="1"/>
</dbReference>
<evidence type="ECO:0000256" key="4">
    <source>
        <dbReference type="ARBA" id="ARBA00023163"/>
    </source>
</evidence>
<dbReference type="PANTHER" id="PTHR30185">
    <property type="entry name" value="CRYPTIC BETA-GLUCOSIDE BGL OPERON ANTITERMINATOR"/>
    <property type="match status" value="1"/>
</dbReference>
<dbReference type="EMBL" id="LRHK01000008">
    <property type="protein sequence ID" value="KWX16286.1"/>
    <property type="molecule type" value="Genomic_DNA"/>
</dbReference>
<keyword evidence="3" id="KW-0010">Activator</keyword>
<evidence type="ECO:0000313" key="9">
    <source>
        <dbReference type="EMBL" id="SAZ35916.1"/>
    </source>
</evidence>
<accession>A0A132P1U5</accession>
<dbReference type="PATRIC" id="fig|1352.1358.peg.2945"/>
<feature type="domain" description="PRD" evidence="5">
    <location>
        <begin position="204"/>
        <end position="265"/>
    </location>
</feature>
<dbReference type="Proteomes" id="UP000070452">
    <property type="component" value="Unassembled WGS sequence"/>
</dbReference>
<evidence type="ECO:0000256" key="3">
    <source>
        <dbReference type="ARBA" id="ARBA00023159"/>
    </source>
</evidence>
<comment type="caution">
    <text evidence="8">The sequence shown here is derived from an EMBL/GenBank/DDBJ whole genome shotgun (WGS) entry which is preliminary data.</text>
</comment>
<dbReference type="PANTHER" id="PTHR30185:SF18">
    <property type="entry name" value="TRANSCRIPTIONAL REGULATOR MTLR"/>
    <property type="match status" value="1"/>
</dbReference>
<evidence type="ECO:0000313" key="11">
    <source>
        <dbReference type="Proteomes" id="UP000183509"/>
    </source>
</evidence>
<dbReference type="SUPFAM" id="SSF63520">
    <property type="entry name" value="PTS-regulatory domain, PRD"/>
    <property type="match status" value="1"/>
</dbReference>
<evidence type="ECO:0000256" key="2">
    <source>
        <dbReference type="ARBA" id="ARBA00023015"/>
    </source>
</evidence>
<dbReference type="Pfam" id="PF00874">
    <property type="entry name" value="PRD"/>
    <property type="match status" value="1"/>
</dbReference>
<name>A0A132P1U5_ENTFC</name>
<gene>
    <name evidence="8" type="ORF">AWT83_16225</name>
    <name evidence="9" type="ORF">DTPHA_602711</name>
    <name evidence="7" type="ORF">GBM73_15535</name>
</gene>
<reference evidence="7 12" key="3">
    <citation type="submission" date="2019-10" db="EMBL/GenBank/DDBJ databases">
        <title>Evolutionary dynamics of vancomycin-resistant Enterococcus faecium during gastrointestinal tract colonization and bloodstream infection in immunocompromised pediatric patients.</title>
        <authorList>
            <person name="Chilambi G.S."/>
            <person name="Nordstrom H.R."/>
            <person name="Evans D.R."/>
            <person name="Ferrolino J."/>
            <person name="Hayden R.T."/>
            <person name="Maron G.M."/>
            <person name="Vo A.N."/>
            <person name="Gilmore M.S."/>
            <person name="Wolf J."/>
            <person name="Rosch J.W."/>
            <person name="Van Tyne D."/>
        </authorList>
    </citation>
    <scope>NUCLEOTIDE SEQUENCE [LARGE SCALE GENOMIC DNA]</scope>
    <source>
        <strain evidence="7 12">VRECG27</strain>
    </source>
</reference>
<evidence type="ECO:0000313" key="7">
    <source>
        <dbReference type="EMBL" id="KAB7572774.1"/>
    </source>
</evidence>
<keyword evidence="1" id="KW-0677">Repeat</keyword>
<dbReference type="Proteomes" id="UP000469871">
    <property type="component" value="Unassembled WGS sequence"/>
</dbReference>
<evidence type="ECO:0000259" key="6">
    <source>
        <dbReference type="Pfam" id="PF05043"/>
    </source>
</evidence>
<reference evidence="8 10" key="1">
    <citation type="submission" date="2016-01" db="EMBL/GenBank/DDBJ databases">
        <title>Molecular Mechanisms for transfer of large genomic segments between Enterococcus faecium strains.</title>
        <authorList>
            <person name="Garcia-Solache M.A."/>
            <person name="Lebreton F."/>
            <person name="Mclaughlin R.E."/>
            <person name="Whiteaker J.D."/>
            <person name="Gilmore M.S."/>
            <person name="Rice L.B."/>
        </authorList>
    </citation>
    <scope>NUCLEOTIDE SEQUENCE [LARGE SCALE GENOMIC DNA]</scope>
    <source>
        <strain evidence="8 10">D344RRF x C68</strain>
    </source>
</reference>
<dbReference type="Gene3D" id="1.10.10.10">
    <property type="entry name" value="Winged helix-like DNA-binding domain superfamily/Winged helix DNA-binding domain"/>
    <property type="match status" value="1"/>
</dbReference>
<sequence length="275" mass="32523">MKNLQLKFIVDPSIVRWFRIINQFERNQLATKGELAKSNHVSERTIQTDVNKMKDYFSESVQFVSTKSGYSFQKERPVLFLKQKEQLLENEILFELLGNVFYGELEDMTELIDRFHLSEATFRRYLKQIQPVLEEYGLELSLYPLDLKGEEANIRKFFKDFYYEGEMTPHTLVPPRDLHELVQATFYDKFEYFSIGTGTSPAEFYYSLYIAIERVRQGKTIAIPQGLIERVIASENFRLMYSLKEAIQTNYQVALSEEEFCWLYLGFCCKVLNKE</sequence>
<dbReference type="InterPro" id="IPR007737">
    <property type="entry name" value="Mga_HTH"/>
</dbReference>
<protein>
    <submittedName>
        <fullName evidence="9">Helix-turn-helix domain protein</fullName>
    </submittedName>
    <submittedName>
        <fullName evidence="8">M protein trans-acting positive regulator</fullName>
    </submittedName>
    <submittedName>
        <fullName evidence="7">PRD domain-containing protein</fullName>
    </submittedName>
</protein>
<dbReference type="AlphaFoldDB" id="A0A132P1U5"/>
<organism evidence="8 10">
    <name type="scientific">Enterococcus faecium</name>
    <name type="common">Streptococcus faecium</name>
    <dbReference type="NCBI Taxonomy" id="1352"/>
    <lineage>
        <taxon>Bacteria</taxon>
        <taxon>Bacillati</taxon>
        <taxon>Bacillota</taxon>
        <taxon>Bacilli</taxon>
        <taxon>Lactobacillales</taxon>
        <taxon>Enterococcaceae</taxon>
        <taxon>Enterococcus</taxon>
    </lineage>
</organism>
<evidence type="ECO:0000259" key="5">
    <source>
        <dbReference type="Pfam" id="PF00874"/>
    </source>
</evidence>
<dbReference type="EMBL" id="FKLM01000077">
    <property type="protein sequence ID" value="SAZ35916.1"/>
    <property type="molecule type" value="Genomic_DNA"/>
</dbReference>
<keyword evidence="4" id="KW-0804">Transcription</keyword>
<dbReference type="GO" id="GO:0006355">
    <property type="term" value="P:regulation of DNA-templated transcription"/>
    <property type="evidence" value="ECO:0007669"/>
    <property type="project" value="InterPro"/>
</dbReference>
<evidence type="ECO:0000256" key="1">
    <source>
        <dbReference type="ARBA" id="ARBA00022737"/>
    </source>
</evidence>
<dbReference type="InterPro" id="IPR036634">
    <property type="entry name" value="PRD_sf"/>
</dbReference>
<feature type="domain" description="Mga helix-turn-helix" evidence="6">
    <location>
        <begin position="86"/>
        <end position="162"/>
    </location>
</feature>
<evidence type="ECO:0000313" key="8">
    <source>
        <dbReference type="EMBL" id="KWX16286.1"/>
    </source>
</evidence>
<dbReference type="Proteomes" id="UP000183509">
    <property type="component" value="Unassembled WGS sequence"/>
</dbReference>
<evidence type="ECO:0000313" key="10">
    <source>
        <dbReference type="Proteomes" id="UP000070452"/>
    </source>
</evidence>
<proteinExistence type="predicted"/>
<dbReference type="EMBL" id="WEFP01000003">
    <property type="protein sequence ID" value="KAB7572774.1"/>
    <property type="molecule type" value="Genomic_DNA"/>
</dbReference>